<evidence type="ECO:0000259" key="6">
    <source>
        <dbReference type="Pfam" id="PF07635"/>
    </source>
</evidence>
<dbReference type="Pfam" id="PF07626">
    <property type="entry name" value="PSD3"/>
    <property type="match status" value="1"/>
</dbReference>
<feature type="signal peptide" evidence="1">
    <location>
        <begin position="1"/>
        <end position="38"/>
    </location>
</feature>
<evidence type="ECO:0000259" key="3">
    <source>
        <dbReference type="Pfam" id="PF07626"/>
    </source>
</evidence>
<proteinExistence type="predicted"/>
<feature type="domain" description="DUF1588" evidence="4">
    <location>
        <begin position="662"/>
        <end position="758"/>
    </location>
</feature>
<dbReference type="InterPro" id="IPR013039">
    <property type="entry name" value="DUF1588"/>
</dbReference>
<feature type="domain" description="DUF1595" evidence="7">
    <location>
        <begin position="451"/>
        <end position="511"/>
    </location>
</feature>
<feature type="domain" description="DUF1587" evidence="3">
    <location>
        <begin position="135"/>
        <end position="199"/>
    </location>
</feature>
<dbReference type="InterPro" id="IPR011429">
    <property type="entry name" value="Cyt_c_Planctomycete-type"/>
</dbReference>
<evidence type="ECO:0000313" key="9">
    <source>
        <dbReference type="Proteomes" id="UP000321353"/>
    </source>
</evidence>
<dbReference type="Pfam" id="PF07624">
    <property type="entry name" value="PSD2"/>
    <property type="match status" value="1"/>
</dbReference>
<organism evidence="8 9">
    <name type="scientific">Stieleria maiorica</name>
    <dbReference type="NCBI Taxonomy" id="2795974"/>
    <lineage>
        <taxon>Bacteria</taxon>
        <taxon>Pseudomonadati</taxon>
        <taxon>Planctomycetota</taxon>
        <taxon>Planctomycetia</taxon>
        <taxon>Pirellulales</taxon>
        <taxon>Pirellulaceae</taxon>
        <taxon>Stieleria</taxon>
    </lineage>
</organism>
<name>A0A5B9M6S2_9BACT</name>
<dbReference type="Pfam" id="PF07631">
    <property type="entry name" value="PSD4"/>
    <property type="match status" value="1"/>
</dbReference>
<evidence type="ECO:0000259" key="2">
    <source>
        <dbReference type="Pfam" id="PF07624"/>
    </source>
</evidence>
<dbReference type="InterPro" id="IPR011478">
    <property type="entry name" value="DUF1585"/>
</dbReference>
<feature type="domain" description="Cytochrome C Planctomycete-type" evidence="6">
    <location>
        <begin position="51"/>
        <end position="98"/>
    </location>
</feature>
<dbReference type="AlphaFoldDB" id="A0A5B9M6S2"/>
<feature type="domain" description="DUF1592" evidence="5">
    <location>
        <begin position="516"/>
        <end position="643"/>
    </location>
</feature>
<evidence type="ECO:0000259" key="4">
    <source>
        <dbReference type="Pfam" id="PF07627"/>
    </source>
</evidence>
<evidence type="ECO:0000259" key="5">
    <source>
        <dbReference type="Pfam" id="PF07631"/>
    </source>
</evidence>
<sequence precursor="true">MLCSIVSRREVSRTGLVASSTTIAFAVLVSLASGTARAAEKTASVFVNQYCVDCHSGEESEAGLRMDTLKLKLGDQTAFDAWAMIHHRVSNGEMPPEDGAQPELDERAEWLAELGNALADADRDRQERFGRSELRRLSRVEFANSLKDILDLPYLEVEEMLPPDSLAHGYSKSAMALDFSHVMVTRYMEAADEALWQALASHVESYPSEIIRAELKSIDGVSDTLQTLRVQLKQTTAMPLIGMRRDPTLEVTKGNFAKRDPGTIRDPEPHFDGVATFMNSRSNHNIVVKPFKVKQSGYYKIRVHGWGLLNDHGELQPSDRTEAVAFYSASGRLLGRCDLPPNEPTTSEITAWLNAEEPIEYLAISTDNELFNFPDRGKAKYETFKAHGIGLQWFEMEGPLAGPRSSNEGGAAQWPPESHRLLLGDLELEPTDLQPNGLAYRVVTEEPIADARRLLGRFVRHAYRRPQNEGDLRIPMQMVRRRLQRGEPFVDALMAGYRAVLTSPDFLLLSEHPGRLDAWALASRLSFFLWNSPPDWELRRAAASGELLSDDELQRQTQRMLRHPKSSRFVEHFLDDWLDLRNITLTEPDKNLYPEYNALLTESMVEETRAFFTEMIDGDLGANHVFKSDFLTINQRMAQLYGVEGVQGFHTRKVSLEEGSVRGGLLTQGSLLKLTANGTTTSPVVRGTFILSRLLGDPPPPPPASVPAIEPDISGATTIREQLAKHRSIAMCASCHQKIDPPGFALESFDVMGAWRTSYRALAEKGDGIDLKSNGKPVSYKIGQPVDSAGQLPDGSSFEDINQFRVLLESREPQIARNLLEQLIVYATGTPVGFADQRVVDEMMESLAKKRYGLRAMIYQIVLSDLFRSK</sequence>
<feature type="chain" id="PRO_5022937117" evidence="1">
    <location>
        <begin position="39"/>
        <end position="870"/>
    </location>
</feature>
<dbReference type="Pfam" id="PF07637">
    <property type="entry name" value="PSD5"/>
    <property type="match status" value="1"/>
</dbReference>
<dbReference type="InterPro" id="IPR013042">
    <property type="entry name" value="DUF1592"/>
</dbReference>
<gene>
    <name evidence="8" type="ORF">Mal15_09210</name>
</gene>
<dbReference type="Proteomes" id="UP000321353">
    <property type="component" value="Chromosome"/>
</dbReference>
<keyword evidence="1" id="KW-0732">Signal</keyword>
<dbReference type="Pfam" id="PF07627">
    <property type="entry name" value="PSCyt3"/>
    <property type="match status" value="1"/>
</dbReference>
<evidence type="ECO:0000313" key="8">
    <source>
        <dbReference type="EMBL" id="QEF96891.1"/>
    </source>
</evidence>
<dbReference type="InterPro" id="IPR013043">
    <property type="entry name" value="DUF1595"/>
</dbReference>
<accession>A0A5B9M6S2</accession>
<evidence type="ECO:0000256" key="1">
    <source>
        <dbReference type="SAM" id="SignalP"/>
    </source>
</evidence>
<reference evidence="8 9" key="1">
    <citation type="submission" date="2019-02" db="EMBL/GenBank/DDBJ databases">
        <title>Planctomycetal bacteria perform biofilm scaping via a novel small molecule.</title>
        <authorList>
            <person name="Jeske O."/>
            <person name="Boedeker C."/>
            <person name="Wiegand S."/>
            <person name="Breitling P."/>
            <person name="Kallscheuer N."/>
            <person name="Jogler M."/>
            <person name="Rohde M."/>
            <person name="Petersen J."/>
            <person name="Medema M.H."/>
            <person name="Surup F."/>
            <person name="Jogler C."/>
        </authorList>
    </citation>
    <scope>NUCLEOTIDE SEQUENCE [LARGE SCALE GENOMIC DNA]</scope>
    <source>
        <strain evidence="8 9">Mal15</strain>
    </source>
</reference>
<keyword evidence="9" id="KW-1185">Reference proteome</keyword>
<evidence type="ECO:0000259" key="7">
    <source>
        <dbReference type="Pfam" id="PF07637"/>
    </source>
</evidence>
<protein>
    <submittedName>
        <fullName evidence="8">Planctomycete cytochrome C</fullName>
    </submittedName>
</protein>
<dbReference type="InterPro" id="IPR013036">
    <property type="entry name" value="DUF1587"/>
</dbReference>
<dbReference type="Pfam" id="PF07635">
    <property type="entry name" value="PSCyt1"/>
    <property type="match status" value="1"/>
</dbReference>
<dbReference type="EMBL" id="CP036264">
    <property type="protein sequence ID" value="QEF96891.1"/>
    <property type="molecule type" value="Genomic_DNA"/>
</dbReference>
<feature type="domain" description="DUF1585" evidence="2">
    <location>
        <begin position="794"/>
        <end position="867"/>
    </location>
</feature>
<dbReference type="KEGG" id="smam:Mal15_09210"/>